<dbReference type="RefSeq" id="XP_031781417.1">
    <property type="nucleotide sequence ID" value="XM_031925557.2"/>
</dbReference>
<name>A0A7M7T823_NASVI</name>
<dbReference type="KEGG" id="nvi:116416605"/>
<sequence>MSVQGTSLNAPEVHSILKYACVRFDDDASNLYIKDIQCIIEKSPGPAGKVTFRKFLPKHEDDFDKKNCYHVKWQCQKPCTIKSSHRCDPFLKANILYLGDSRDAVSKKIEAGRVKFSKMEWASESTYVTPERNTLSLESNEQDVSK</sequence>
<dbReference type="AlphaFoldDB" id="A0A7M7T823"/>
<dbReference type="Proteomes" id="UP000002358">
    <property type="component" value="Unassembled WGS sequence"/>
</dbReference>
<protein>
    <submittedName>
        <fullName evidence="1">Uncharacterized protein</fullName>
    </submittedName>
</protein>
<evidence type="ECO:0000313" key="1">
    <source>
        <dbReference type="EnsemblMetazoa" id="XP_031781417"/>
    </source>
</evidence>
<dbReference type="InParanoid" id="A0A7M7T823"/>
<accession>A0A7M7T823</accession>
<organism evidence="1 2">
    <name type="scientific">Nasonia vitripennis</name>
    <name type="common">Parasitic wasp</name>
    <dbReference type="NCBI Taxonomy" id="7425"/>
    <lineage>
        <taxon>Eukaryota</taxon>
        <taxon>Metazoa</taxon>
        <taxon>Ecdysozoa</taxon>
        <taxon>Arthropoda</taxon>
        <taxon>Hexapoda</taxon>
        <taxon>Insecta</taxon>
        <taxon>Pterygota</taxon>
        <taxon>Neoptera</taxon>
        <taxon>Endopterygota</taxon>
        <taxon>Hymenoptera</taxon>
        <taxon>Apocrita</taxon>
        <taxon>Proctotrupomorpha</taxon>
        <taxon>Chalcidoidea</taxon>
        <taxon>Pteromalidae</taxon>
        <taxon>Pteromalinae</taxon>
        <taxon>Nasonia</taxon>
    </lineage>
</organism>
<reference evidence="1" key="1">
    <citation type="submission" date="2021-01" db="UniProtKB">
        <authorList>
            <consortium name="EnsemblMetazoa"/>
        </authorList>
    </citation>
    <scope>IDENTIFICATION</scope>
</reference>
<dbReference type="EnsemblMetazoa" id="XM_031925557">
    <property type="protein sequence ID" value="XP_031781417"/>
    <property type="gene ID" value="LOC116416605"/>
</dbReference>
<dbReference type="GeneID" id="116416605"/>
<proteinExistence type="predicted"/>
<evidence type="ECO:0000313" key="2">
    <source>
        <dbReference type="Proteomes" id="UP000002358"/>
    </source>
</evidence>
<keyword evidence="2" id="KW-1185">Reference proteome</keyword>